<keyword evidence="5" id="KW-1185">Reference proteome</keyword>
<name>A0A369CC32_9GAMM</name>
<dbReference type="SUPFAM" id="SSF55729">
    <property type="entry name" value="Acyl-CoA N-acyltransferases (Nat)"/>
    <property type="match status" value="1"/>
</dbReference>
<gene>
    <name evidence="4" type="ORF">DFQ59_104204</name>
</gene>
<dbReference type="AlphaFoldDB" id="A0A369CC32"/>
<protein>
    <submittedName>
        <fullName evidence="4">N-acetylglutamate synthase-like GNAT family acetyltransferase</fullName>
    </submittedName>
</protein>
<keyword evidence="2" id="KW-0012">Acyltransferase</keyword>
<keyword evidence="1 4" id="KW-0808">Transferase</keyword>
<proteinExistence type="predicted"/>
<accession>A0A369CC32</accession>
<evidence type="ECO:0000256" key="1">
    <source>
        <dbReference type="ARBA" id="ARBA00022679"/>
    </source>
</evidence>
<dbReference type="PROSITE" id="PS51186">
    <property type="entry name" value="GNAT"/>
    <property type="match status" value="1"/>
</dbReference>
<dbReference type="InterPro" id="IPR000182">
    <property type="entry name" value="GNAT_dom"/>
</dbReference>
<dbReference type="EMBL" id="QPJY01000004">
    <property type="protein sequence ID" value="RCX30768.1"/>
    <property type="molecule type" value="Genomic_DNA"/>
</dbReference>
<feature type="domain" description="N-acetyltransferase" evidence="3">
    <location>
        <begin position="6"/>
        <end position="158"/>
    </location>
</feature>
<evidence type="ECO:0000259" key="3">
    <source>
        <dbReference type="PROSITE" id="PS51186"/>
    </source>
</evidence>
<dbReference type="Proteomes" id="UP000252707">
    <property type="component" value="Unassembled WGS sequence"/>
</dbReference>
<organism evidence="4 5">
    <name type="scientific">Thioalbus denitrificans</name>
    <dbReference type="NCBI Taxonomy" id="547122"/>
    <lineage>
        <taxon>Bacteria</taxon>
        <taxon>Pseudomonadati</taxon>
        <taxon>Pseudomonadota</taxon>
        <taxon>Gammaproteobacteria</taxon>
        <taxon>Chromatiales</taxon>
        <taxon>Ectothiorhodospiraceae</taxon>
        <taxon>Thioalbus</taxon>
    </lineage>
</organism>
<dbReference type="CDD" id="cd04301">
    <property type="entry name" value="NAT_SF"/>
    <property type="match status" value="1"/>
</dbReference>
<evidence type="ECO:0000256" key="2">
    <source>
        <dbReference type="ARBA" id="ARBA00023315"/>
    </source>
</evidence>
<comment type="caution">
    <text evidence="4">The sequence shown here is derived from an EMBL/GenBank/DDBJ whole genome shotgun (WGS) entry which is preliminary data.</text>
</comment>
<dbReference type="PANTHER" id="PTHR43877:SF1">
    <property type="entry name" value="ACETYLTRANSFERASE"/>
    <property type="match status" value="1"/>
</dbReference>
<dbReference type="Gene3D" id="3.40.630.30">
    <property type="match status" value="1"/>
</dbReference>
<dbReference type="Pfam" id="PF00583">
    <property type="entry name" value="Acetyltransf_1"/>
    <property type="match status" value="1"/>
</dbReference>
<reference evidence="4 5" key="1">
    <citation type="submission" date="2018-07" db="EMBL/GenBank/DDBJ databases">
        <title>Genomic Encyclopedia of Type Strains, Phase IV (KMG-IV): sequencing the most valuable type-strain genomes for metagenomic binning, comparative biology and taxonomic classification.</title>
        <authorList>
            <person name="Goeker M."/>
        </authorList>
    </citation>
    <scope>NUCLEOTIDE SEQUENCE [LARGE SCALE GENOMIC DNA]</scope>
    <source>
        <strain evidence="4 5">DSM 26407</strain>
    </source>
</reference>
<dbReference type="InterPro" id="IPR050832">
    <property type="entry name" value="Bact_Acetyltransf"/>
</dbReference>
<dbReference type="PANTHER" id="PTHR43877">
    <property type="entry name" value="AMINOALKYLPHOSPHONATE N-ACETYLTRANSFERASE-RELATED-RELATED"/>
    <property type="match status" value="1"/>
</dbReference>
<dbReference type="OrthoDB" id="5567621at2"/>
<dbReference type="InterPro" id="IPR016181">
    <property type="entry name" value="Acyl_CoA_acyltransferase"/>
</dbReference>
<dbReference type="GO" id="GO:0016747">
    <property type="term" value="F:acyltransferase activity, transferring groups other than amino-acyl groups"/>
    <property type="evidence" value="ECO:0007669"/>
    <property type="project" value="InterPro"/>
</dbReference>
<evidence type="ECO:0000313" key="5">
    <source>
        <dbReference type="Proteomes" id="UP000252707"/>
    </source>
</evidence>
<dbReference type="RefSeq" id="WP_114279744.1">
    <property type="nucleotide sequence ID" value="NZ_QPJY01000004.1"/>
</dbReference>
<sequence>MNIGEITLRRASADDLAAINRVIEAAIMGWQLPERVKRLSLPAYRYAVHDLENLVVGEAAERGIVAVAAWEPAGPVDAPAGMQALLLHGLYVLPPCQGSGLGSRLLVAAERRAREGGFDGLLVKAQAEAAGFFAARGMVRLAVENPRRDYARRYWKRV</sequence>
<evidence type="ECO:0000313" key="4">
    <source>
        <dbReference type="EMBL" id="RCX30768.1"/>
    </source>
</evidence>